<evidence type="ECO:0000313" key="7">
    <source>
        <dbReference type="Proteomes" id="UP000245698"/>
    </source>
</evidence>
<dbReference type="RefSeq" id="WP_123147829.1">
    <property type="nucleotide sequence ID" value="NZ_FUIG01000019.1"/>
</dbReference>
<accession>A0A2P9AGQ4</accession>
<dbReference type="GO" id="GO:0016788">
    <property type="term" value="F:hydrolase activity, acting on ester bonds"/>
    <property type="evidence" value="ECO:0007669"/>
    <property type="project" value="InterPro"/>
</dbReference>
<organism evidence="6 7">
    <name type="scientific">Mesorhizobium delmotii</name>
    <dbReference type="NCBI Taxonomy" id="1631247"/>
    <lineage>
        <taxon>Bacteria</taxon>
        <taxon>Pseudomonadati</taxon>
        <taxon>Pseudomonadota</taxon>
        <taxon>Alphaproteobacteria</taxon>
        <taxon>Hyphomicrobiales</taxon>
        <taxon>Phyllobacteriaceae</taxon>
        <taxon>Mesorhizobium</taxon>
    </lineage>
</organism>
<dbReference type="PIRSF" id="PIRSF039012">
    <property type="entry name" value="ASP"/>
    <property type="match status" value="1"/>
</dbReference>
<dbReference type="PANTHER" id="PTHR37326:SF1">
    <property type="entry name" value="BLL3975 PROTEIN"/>
    <property type="match status" value="1"/>
</dbReference>
<gene>
    <name evidence="6" type="ORF">BQ8482_130206</name>
</gene>
<evidence type="ECO:0000256" key="3">
    <source>
        <dbReference type="ARBA" id="ARBA00022801"/>
    </source>
</evidence>
<dbReference type="GO" id="GO:0016811">
    <property type="term" value="F:hydrolase activity, acting on carbon-nitrogen (but not peptide) bonds, in linear amides"/>
    <property type="evidence" value="ECO:0007669"/>
    <property type="project" value="InterPro"/>
</dbReference>
<proteinExistence type="predicted"/>
<dbReference type="SUPFAM" id="SSF53187">
    <property type="entry name" value="Zn-dependent exopeptidases"/>
    <property type="match status" value="1"/>
</dbReference>
<dbReference type="InterPro" id="IPR053138">
    <property type="entry name" value="N-alpha-Ac-DABA_deacetylase"/>
</dbReference>
<evidence type="ECO:0000256" key="2">
    <source>
        <dbReference type="ARBA" id="ARBA00022723"/>
    </source>
</evidence>
<protein>
    <submittedName>
        <fullName evidence="6">Succinylglutamate desuccinylase/aspartoacylase</fullName>
    </submittedName>
</protein>
<dbReference type="Pfam" id="PF24827">
    <property type="entry name" value="AstE_AspA_cat"/>
    <property type="match status" value="1"/>
</dbReference>
<reference evidence="7" key="1">
    <citation type="submission" date="2016-12" db="EMBL/GenBank/DDBJ databases">
        <authorList>
            <person name="Brunel B."/>
        </authorList>
    </citation>
    <scope>NUCLEOTIDE SEQUENCE [LARGE SCALE GENOMIC DNA]</scope>
</reference>
<evidence type="ECO:0000256" key="1">
    <source>
        <dbReference type="ARBA" id="ARBA00001947"/>
    </source>
</evidence>
<dbReference type="InterPro" id="IPR043795">
    <property type="entry name" value="N-alpha-Ac-DABA-like"/>
</dbReference>
<feature type="domain" description="Succinylglutamate desuccinylase/Aspartoacylase catalytic" evidence="5">
    <location>
        <begin position="44"/>
        <end position="233"/>
    </location>
</feature>
<name>A0A2P9AGQ4_9HYPH</name>
<keyword evidence="2" id="KW-0479">Metal-binding</keyword>
<evidence type="ECO:0000313" key="6">
    <source>
        <dbReference type="EMBL" id="SJM30307.1"/>
    </source>
</evidence>
<evidence type="ECO:0000256" key="4">
    <source>
        <dbReference type="ARBA" id="ARBA00022833"/>
    </source>
</evidence>
<sequence length="333" mass="36568">MEISASNDSCAYGQPGIFRGHLRFDNPRLADYSWPLCEIRGRKPGPRLCVSAGVHVNEVSSIEAAVRLQRMIDPETIRGSVSIIPLINQPAFYKYTELVCPIDGRNINFTFPGNSDGTFSEALCDSIMNEWCVGADCYVDMHGGDLRENVSKFSIFQRTHNVELDAMGRRMAMCFDAEIVMGLPAAHMEKSGRAPTGFARHNRLALMSEAGANGLLDEGSISFHLEGVLNIARTLGIIDAPLAPFLNARIPCDEYLWLDCPVDGEFHAEAEPGDRVTKGQRLGTIRNLFGETLAEVTAPETGFLLWRMTHPTIPKGSPIGAVAVEETSGRQQR</sequence>
<dbReference type="Gene3D" id="3.40.630.10">
    <property type="entry name" value="Zn peptidases"/>
    <property type="match status" value="1"/>
</dbReference>
<dbReference type="EMBL" id="FUIG01000019">
    <property type="protein sequence ID" value="SJM30307.1"/>
    <property type="molecule type" value="Genomic_DNA"/>
</dbReference>
<evidence type="ECO:0000259" key="5">
    <source>
        <dbReference type="Pfam" id="PF24827"/>
    </source>
</evidence>
<dbReference type="AlphaFoldDB" id="A0A2P9AGQ4"/>
<dbReference type="InterPro" id="IPR055438">
    <property type="entry name" value="AstE_AspA_cat"/>
</dbReference>
<dbReference type="PANTHER" id="PTHR37326">
    <property type="entry name" value="BLL3975 PROTEIN"/>
    <property type="match status" value="1"/>
</dbReference>
<comment type="cofactor">
    <cofactor evidence="1">
        <name>Zn(2+)</name>
        <dbReference type="ChEBI" id="CHEBI:29105"/>
    </cofactor>
</comment>
<dbReference type="Proteomes" id="UP000245698">
    <property type="component" value="Unassembled WGS sequence"/>
</dbReference>
<dbReference type="GO" id="GO:0046872">
    <property type="term" value="F:metal ion binding"/>
    <property type="evidence" value="ECO:0007669"/>
    <property type="project" value="UniProtKB-KW"/>
</dbReference>
<keyword evidence="4" id="KW-0862">Zinc</keyword>
<keyword evidence="7" id="KW-1185">Reference proteome</keyword>
<keyword evidence="3" id="KW-0378">Hydrolase</keyword>